<comment type="cofactor">
    <cofactor evidence="1 6">
        <name>heme</name>
        <dbReference type="ChEBI" id="CHEBI:30413"/>
    </cofactor>
</comment>
<dbReference type="InterPro" id="IPR036396">
    <property type="entry name" value="Cyt_P450_sf"/>
</dbReference>
<reference evidence="9" key="1">
    <citation type="journal article" date="2012" name="Science">
        <title>The Paleozoic origin of enzymatic lignin decomposition reconstructed from 31 fungal genomes.</title>
        <authorList>
            <person name="Floudas D."/>
            <person name="Binder M."/>
            <person name="Riley R."/>
            <person name="Barry K."/>
            <person name="Blanchette R.A."/>
            <person name="Henrissat B."/>
            <person name="Martinez A.T."/>
            <person name="Otillar R."/>
            <person name="Spatafora J.W."/>
            <person name="Yadav J.S."/>
            <person name="Aerts A."/>
            <person name="Benoit I."/>
            <person name="Boyd A."/>
            <person name="Carlson A."/>
            <person name="Copeland A."/>
            <person name="Coutinho P.M."/>
            <person name="de Vries R.P."/>
            <person name="Ferreira P."/>
            <person name="Findley K."/>
            <person name="Foster B."/>
            <person name="Gaskell J."/>
            <person name="Glotzer D."/>
            <person name="Gorecki P."/>
            <person name="Heitman J."/>
            <person name="Hesse C."/>
            <person name="Hori C."/>
            <person name="Igarashi K."/>
            <person name="Jurgens J.A."/>
            <person name="Kallen N."/>
            <person name="Kersten P."/>
            <person name="Kohler A."/>
            <person name="Kuees U."/>
            <person name="Kumar T.K.A."/>
            <person name="Kuo A."/>
            <person name="LaButti K."/>
            <person name="Larrondo L.F."/>
            <person name="Lindquist E."/>
            <person name="Ling A."/>
            <person name="Lombard V."/>
            <person name="Lucas S."/>
            <person name="Lundell T."/>
            <person name="Martin R."/>
            <person name="McLaughlin D.J."/>
            <person name="Morgenstern I."/>
            <person name="Morin E."/>
            <person name="Murat C."/>
            <person name="Nagy L.G."/>
            <person name="Nolan M."/>
            <person name="Ohm R.A."/>
            <person name="Patyshakuliyeva A."/>
            <person name="Rokas A."/>
            <person name="Ruiz-Duenas F.J."/>
            <person name="Sabat G."/>
            <person name="Salamov A."/>
            <person name="Samejima M."/>
            <person name="Schmutz J."/>
            <person name="Slot J.C."/>
            <person name="St John F."/>
            <person name="Stenlid J."/>
            <person name="Sun H."/>
            <person name="Sun S."/>
            <person name="Syed K."/>
            <person name="Tsang A."/>
            <person name="Wiebenga A."/>
            <person name="Young D."/>
            <person name="Pisabarro A."/>
            <person name="Eastwood D.C."/>
            <person name="Martin F."/>
            <person name="Cullen D."/>
            <person name="Grigoriev I.V."/>
            <person name="Hibbett D.S."/>
        </authorList>
    </citation>
    <scope>NUCLEOTIDE SEQUENCE [LARGE SCALE GENOMIC DNA]</scope>
    <source>
        <strain evidence="9">RWD-64-598 SS2</strain>
    </source>
</reference>
<dbReference type="GO" id="GO:0005506">
    <property type="term" value="F:iron ion binding"/>
    <property type="evidence" value="ECO:0007669"/>
    <property type="project" value="InterPro"/>
</dbReference>
<dbReference type="InterPro" id="IPR050529">
    <property type="entry name" value="CYP450_sterol_14alpha_dmase"/>
</dbReference>
<keyword evidence="4 6" id="KW-0479">Metal-binding</keyword>
<evidence type="ECO:0000256" key="4">
    <source>
        <dbReference type="ARBA" id="ARBA00022723"/>
    </source>
</evidence>
<dbReference type="InterPro" id="IPR001128">
    <property type="entry name" value="Cyt_P450"/>
</dbReference>
<keyword evidence="7" id="KW-0812">Transmembrane</keyword>
<protein>
    <submittedName>
        <fullName evidence="8">Cytochrome P450</fullName>
    </submittedName>
</protein>
<dbReference type="AlphaFoldDB" id="A0A5M3MLW5"/>
<evidence type="ECO:0000313" key="9">
    <source>
        <dbReference type="Proteomes" id="UP000053558"/>
    </source>
</evidence>
<dbReference type="Gene3D" id="1.10.630.10">
    <property type="entry name" value="Cytochrome P450"/>
    <property type="match status" value="1"/>
</dbReference>
<evidence type="ECO:0000256" key="6">
    <source>
        <dbReference type="PIRSR" id="PIRSR602403-1"/>
    </source>
</evidence>
<accession>A0A5M3MLW5</accession>
<dbReference type="EMBL" id="JH711580">
    <property type="protein sequence ID" value="EIW79990.1"/>
    <property type="molecule type" value="Genomic_DNA"/>
</dbReference>
<dbReference type="OrthoDB" id="3366823at2759"/>
<evidence type="ECO:0000256" key="7">
    <source>
        <dbReference type="SAM" id="Phobius"/>
    </source>
</evidence>
<evidence type="ECO:0000256" key="3">
    <source>
        <dbReference type="ARBA" id="ARBA00022617"/>
    </source>
</evidence>
<dbReference type="PANTHER" id="PTHR24304">
    <property type="entry name" value="CYTOCHROME P450 FAMILY 7"/>
    <property type="match status" value="1"/>
</dbReference>
<comment type="caution">
    <text evidence="8">The sequence shown here is derived from an EMBL/GenBank/DDBJ whole genome shotgun (WGS) entry which is preliminary data.</text>
</comment>
<dbReference type="Proteomes" id="UP000053558">
    <property type="component" value="Unassembled WGS sequence"/>
</dbReference>
<proteinExistence type="inferred from homology"/>
<dbReference type="KEGG" id="cput:CONPUDRAFT_74280"/>
<keyword evidence="5 6" id="KW-0408">Iron</keyword>
<dbReference type="GO" id="GO:0008395">
    <property type="term" value="F:steroid hydroxylase activity"/>
    <property type="evidence" value="ECO:0007669"/>
    <property type="project" value="TreeGrafter"/>
</dbReference>
<keyword evidence="3 6" id="KW-0349">Heme</keyword>
<dbReference type="InterPro" id="IPR002403">
    <property type="entry name" value="Cyt_P450_E_grp-IV"/>
</dbReference>
<evidence type="ECO:0000313" key="8">
    <source>
        <dbReference type="EMBL" id="EIW79990.1"/>
    </source>
</evidence>
<comment type="similarity">
    <text evidence="2">Belongs to the cytochrome P450 family.</text>
</comment>
<name>A0A5M3MLW5_CONPW</name>
<feature type="transmembrane region" description="Helical" evidence="7">
    <location>
        <begin position="77"/>
        <end position="104"/>
    </location>
</feature>
<dbReference type="GeneID" id="19209210"/>
<dbReference type="GO" id="GO:0020037">
    <property type="term" value="F:heme binding"/>
    <property type="evidence" value="ECO:0007669"/>
    <property type="project" value="InterPro"/>
</dbReference>
<dbReference type="PRINTS" id="PR00465">
    <property type="entry name" value="EP450IV"/>
</dbReference>
<evidence type="ECO:0000256" key="2">
    <source>
        <dbReference type="ARBA" id="ARBA00010617"/>
    </source>
</evidence>
<keyword evidence="7" id="KW-0472">Membrane</keyword>
<gene>
    <name evidence="8" type="ORF">CONPUDRAFT_74280</name>
</gene>
<keyword evidence="7" id="KW-1133">Transmembrane helix</keyword>
<dbReference type="RefSeq" id="XP_007769841.1">
    <property type="nucleotide sequence ID" value="XM_007771651.1"/>
</dbReference>
<sequence>MADRAIISSVANVIFGPSFPPNTSVDLRILDKHLYSRVMTYLSLVDKSSTGVWPGRPLVKDFIDAVRSYDLSDEDRAAIFISSFWGFAAASANVTSWLIVFLLYHPTALAKVRNEVDSTMRERYHDDAFKLIEDPEAFGPSSFPIIESAVNETLRLTSNATPFRQATCDLNLVHGNTSVPIKDGDFLMANLRAQHFDPVVYPRPQDFIVDRFLASSQAEHTGVKPGTQPFFGFGAGKHACKGRLFAIRHIKAFVALLVYLVNIELDGGEQGLKIPSLNERSLNVAQMSRDIKIRTKRRHREDTR</sequence>
<dbReference type="GO" id="GO:0016705">
    <property type="term" value="F:oxidoreductase activity, acting on paired donors, with incorporation or reduction of molecular oxygen"/>
    <property type="evidence" value="ECO:0007669"/>
    <property type="project" value="InterPro"/>
</dbReference>
<feature type="binding site" description="axial binding residue" evidence="6">
    <location>
        <position position="240"/>
    </location>
    <ligand>
        <name>heme</name>
        <dbReference type="ChEBI" id="CHEBI:30413"/>
    </ligand>
    <ligandPart>
        <name>Fe</name>
        <dbReference type="ChEBI" id="CHEBI:18248"/>
    </ligandPart>
</feature>
<organism evidence="8 9">
    <name type="scientific">Coniophora puteana (strain RWD-64-598)</name>
    <name type="common">Brown rot fungus</name>
    <dbReference type="NCBI Taxonomy" id="741705"/>
    <lineage>
        <taxon>Eukaryota</taxon>
        <taxon>Fungi</taxon>
        <taxon>Dikarya</taxon>
        <taxon>Basidiomycota</taxon>
        <taxon>Agaricomycotina</taxon>
        <taxon>Agaricomycetes</taxon>
        <taxon>Agaricomycetidae</taxon>
        <taxon>Boletales</taxon>
        <taxon>Coniophorineae</taxon>
        <taxon>Coniophoraceae</taxon>
        <taxon>Coniophora</taxon>
    </lineage>
</organism>
<evidence type="ECO:0000256" key="5">
    <source>
        <dbReference type="ARBA" id="ARBA00023004"/>
    </source>
</evidence>
<dbReference type="Pfam" id="PF00067">
    <property type="entry name" value="p450"/>
    <property type="match status" value="1"/>
</dbReference>
<dbReference type="PANTHER" id="PTHR24304:SF2">
    <property type="entry name" value="24-HYDROXYCHOLESTEROL 7-ALPHA-HYDROXYLASE"/>
    <property type="match status" value="1"/>
</dbReference>
<keyword evidence="9" id="KW-1185">Reference proteome</keyword>
<evidence type="ECO:0000256" key="1">
    <source>
        <dbReference type="ARBA" id="ARBA00001971"/>
    </source>
</evidence>
<dbReference type="SUPFAM" id="SSF48264">
    <property type="entry name" value="Cytochrome P450"/>
    <property type="match status" value="1"/>
</dbReference>